<dbReference type="EMBL" id="AHKH01000026">
    <property type="protein sequence ID" value="EHQ62032.1"/>
    <property type="molecule type" value="Genomic_DNA"/>
</dbReference>
<gene>
    <name evidence="1" type="ORF">PDENDC454_12175</name>
</gene>
<name>H3SFY0_9BACL</name>
<protein>
    <submittedName>
        <fullName evidence="1">Aminoglycoside phosphotransferase</fullName>
    </submittedName>
</protein>
<organism evidence="1 2">
    <name type="scientific">Paenibacillus dendritiformis C454</name>
    <dbReference type="NCBI Taxonomy" id="1131935"/>
    <lineage>
        <taxon>Bacteria</taxon>
        <taxon>Bacillati</taxon>
        <taxon>Bacillota</taxon>
        <taxon>Bacilli</taxon>
        <taxon>Bacillales</taxon>
        <taxon>Paenibacillaceae</taxon>
        <taxon>Paenibacillus</taxon>
    </lineage>
</organism>
<dbReference type="STRING" id="1131935.PDENDC454_12175"/>
<dbReference type="OrthoDB" id="9800774at2"/>
<dbReference type="Proteomes" id="UP000003900">
    <property type="component" value="Unassembled WGS sequence"/>
</dbReference>
<dbReference type="AlphaFoldDB" id="H3SFY0"/>
<comment type="caution">
    <text evidence="1">The sequence shown here is derived from an EMBL/GenBank/DDBJ whole genome shotgun (WGS) entry which is preliminary data.</text>
</comment>
<sequence length="87" mass="10251">MAQVRARKRQQEEHKEKLWNALLSGYRSVRAFSEQDEAAVELFVITRRWWVMGLDVAFIHNDTGALDFTEDWLNGFVEEFRDTGMIS</sequence>
<dbReference type="GO" id="GO:0016740">
    <property type="term" value="F:transferase activity"/>
    <property type="evidence" value="ECO:0007669"/>
    <property type="project" value="UniProtKB-KW"/>
</dbReference>
<keyword evidence="1" id="KW-0808">Transferase</keyword>
<dbReference type="PATRIC" id="fig|1131935.3.peg.2510"/>
<accession>H3SFY0</accession>
<keyword evidence="2" id="KW-1185">Reference proteome</keyword>
<reference evidence="1 2" key="1">
    <citation type="journal article" date="2012" name="J. Bacteriol.">
        <title>Genome Sequence of the Pattern-Forming Social Bacterium Paenibacillus dendritiformis C454 Chiral Morphotype.</title>
        <authorList>
            <person name="Sirota-Madi A."/>
            <person name="Olender T."/>
            <person name="Helman Y."/>
            <person name="Brainis I."/>
            <person name="Finkelshtein A."/>
            <person name="Roth D."/>
            <person name="Hagai E."/>
            <person name="Leshkowitz D."/>
            <person name="Brodsky L."/>
            <person name="Galatenko V."/>
            <person name="Nikolaev V."/>
            <person name="Gutnick D.L."/>
            <person name="Lancet D."/>
            <person name="Ben-Jacob E."/>
        </authorList>
    </citation>
    <scope>NUCLEOTIDE SEQUENCE [LARGE SCALE GENOMIC DNA]</scope>
    <source>
        <strain evidence="1 2">C454</strain>
    </source>
</reference>
<proteinExistence type="predicted"/>
<evidence type="ECO:0000313" key="2">
    <source>
        <dbReference type="Proteomes" id="UP000003900"/>
    </source>
</evidence>
<dbReference type="RefSeq" id="WP_006676935.1">
    <property type="nucleotide sequence ID" value="NZ_AHKH01000026.1"/>
</dbReference>
<evidence type="ECO:0000313" key="1">
    <source>
        <dbReference type="EMBL" id="EHQ62032.1"/>
    </source>
</evidence>